<dbReference type="Gene3D" id="3.30.730.10">
    <property type="entry name" value="AP2/ERF domain"/>
    <property type="match status" value="1"/>
</dbReference>
<name>A0AAD4S9L9_9MAGN</name>
<dbReference type="FunFam" id="3.30.730.10:FF:000001">
    <property type="entry name" value="Ethylene-responsive transcription factor 2"/>
    <property type="match status" value="1"/>
</dbReference>
<dbReference type="InterPro" id="IPR001471">
    <property type="entry name" value="AP2/ERF_dom"/>
</dbReference>
<evidence type="ECO:0000259" key="7">
    <source>
        <dbReference type="PROSITE" id="PS51032"/>
    </source>
</evidence>
<dbReference type="InterPro" id="IPR016177">
    <property type="entry name" value="DNA-bd_dom_sf"/>
</dbReference>
<evidence type="ECO:0000256" key="4">
    <source>
        <dbReference type="ARBA" id="ARBA00023163"/>
    </source>
</evidence>
<keyword evidence="5" id="KW-0539">Nucleus</keyword>
<reference evidence="8" key="1">
    <citation type="submission" date="2022-04" db="EMBL/GenBank/DDBJ databases">
        <title>A functionally conserved STORR gene fusion in Papaver species that diverged 16.8 million years ago.</title>
        <authorList>
            <person name="Catania T."/>
        </authorList>
    </citation>
    <scope>NUCLEOTIDE SEQUENCE</scope>
    <source>
        <strain evidence="8">S-188037</strain>
    </source>
</reference>
<organism evidence="8 9">
    <name type="scientific">Papaver atlanticum</name>
    <dbReference type="NCBI Taxonomy" id="357466"/>
    <lineage>
        <taxon>Eukaryota</taxon>
        <taxon>Viridiplantae</taxon>
        <taxon>Streptophyta</taxon>
        <taxon>Embryophyta</taxon>
        <taxon>Tracheophyta</taxon>
        <taxon>Spermatophyta</taxon>
        <taxon>Magnoliopsida</taxon>
        <taxon>Ranunculales</taxon>
        <taxon>Papaveraceae</taxon>
        <taxon>Papaveroideae</taxon>
        <taxon>Papaver</taxon>
    </lineage>
</organism>
<gene>
    <name evidence="8" type="ORF">MKW98_024575</name>
</gene>
<evidence type="ECO:0000256" key="2">
    <source>
        <dbReference type="ARBA" id="ARBA00023015"/>
    </source>
</evidence>
<evidence type="ECO:0000313" key="8">
    <source>
        <dbReference type="EMBL" id="KAI3871406.1"/>
    </source>
</evidence>
<dbReference type="CDD" id="cd00018">
    <property type="entry name" value="AP2"/>
    <property type="match status" value="1"/>
</dbReference>
<dbReference type="SUPFAM" id="SSF54171">
    <property type="entry name" value="DNA-binding domain"/>
    <property type="match status" value="1"/>
</dbReference>
<dbReference type="PANTHER" id="PTHR31677">
    <property type="entry name" value="AP2 DOMAIN CLASS TRANSCRIPTION FACTOR"/>
    <property type="match status" value="1"/>
</dbReference>
<comment type="subcellular location">
    <subcellularLocation>
        <location evidence="1">Nucleus</location>
    </subcellularLocation>
</comment>
<dbReference type="Proteomes" id="UP001202328">
    <property type="component" value="Unassembled WGS sequence"/>
</dbReference>
<dbReference type="InterPro" id="IPR036955">
    <property type="entry name" value="AP2/ERF_dom_sf"/>
</dbReference>
<dbReference type="PROSITE" id="PS51032">
    <property type="entry name" value="AP2_ERF"/>
    <property type="match status" value="1"/>
</dbReference>
<sequence length="286" mass="32470">MAPRSEKNDRVSKTTETVEEIHYRGVRKRPWGRYAAEIRDPGKKSRVWLGTFDTAEEAAKAYDTASREFRGSKAKTNFPPPNLLISSHVVDNNQNQNPSCNNEQQQSSPCSTVESSSSPEDHHHHRPYLSRRQDLDLIYRVGVSAGFNGFVDNSGGVMRFPFHNHHLQYPLQQQQIFHHPPSAALGLGVYPHINGSFLDSIMSSKMMMIDHHQNHYRDQNTMRFVKNTTSTPLSTTDFFKGSSEAQESLSNSDSSTVVDFKINQPNNRELLDLDLNKPPPPESFFN</sequence>
<dbReference type="Pfam" id="PF00847">
    <property type="entry name" value="AP2"/>
    <property type="match status" value="1"/>
</dbReference>
<dbReference type="SMART" id="SM00380">
    <property type="entry name" value="AP2"/>
    <property type="match status" value="1"/>
</dbReference>
<feature type="compositionally biased region" description="Low complexity" evidence="6">
    <location>
        <begin position="92"/>
        <end position="118"/>
    </location>
</feature>
<keyword evidence="2" id="KW-0805">Transcription regulation</keyword>
<dbReference type="GO" id="GO:0005634">
    <property type="term" value="C:nucleus"/>
    <property type="evidence" value="ECO:0007669"/>
    <property type="project" value="UniProtKB-SubCell"/>
</dbReference>
<keyword evidence="9" id="KW-1185">Reference proteome</keyword>
<dbReference type="GO" id="GO:0003677">
    <property type="term" value="F:DNA binding"/>
    <property type="evidence" value="ECO:0007669"/>
    <property type="project" value="UniProtKB-KW"/>
</dbReference>
<feature type="region of interest" description="Disordered" evidence="6">
    <location>
        <begin position="65"/>
        <end position="129"/>
    </location>
</feature>
<proteinExistence type="predicted"/>
<dbReference type="PANTHER" id="PTHR31677:SF228">
    <property type="entry name" value="ETHYLENE-RESPONSIVE TRANSCRIPTION FACTOR 10-RELATED"/>
    <property type="match status" value="1"/>
</dbReference>
<dbReference type="AlphaFoldDB" id="A0AAD4S9L9"/>
<dbReference type="GO" id="GO:0003700">
    <property type="term" value="F:DNA-binding transcription factor activity"/>
    <property type="evidence" value="ECO:0007669"/>
    <property type="project" value="InterPro"/>
</dbReference>
<protein>
    <recommendedName>
        <fullName evidence="7">AP2/ERF domain-containing protein</fullName>
    </recommendedName>
</protein>
<keyword evidence="3" id="KW-0238">DNA-binding</keyword>
<keyword evidence="4" id="KW-0804">Transcription</keyword>
<evidence type="ECO:0000256" key="5">
    <source>
        <dbReference type="ARBA" id="ARBA00023242"/>
    </source>
</evidence>
<evidence type="ECO:0000313" key="9">
    <source>
        <dbReference type="Proteomes" id="UP001202328"/>
    </source>
</evidence>
<evidence type="ECO:0000256" key="6">
    <source>
        <dbReference type="SAM" id="MobiDB-lite"/>
    </source>
</evidence>
<dbReference type="PRINTS" id="PR00367">
    <property type="entry name" value="ETHRSPELEMNT"/>
</dbReference>
<evidence type="ECO:0000256" key="3">
    <source>
        <dbReference type="ARBA" id="ARBA00023125"/>
    </source>
</evidence>
<evidence type="ECO:0000256" key="1">
    <source>
        <dbReference type="ARBA" id="ARBA00004123"/>
    </source>
</evidence>
<comment type="caution">
    <text evidence="8">The sequence shown here is derived from an EMBL/GenBank/DDBJ whole genome shotgun (WGS) entry which is preliminary data.</text>
</comment>
<feature type="domain" description="AP2/ERF" evidence="7">
    <location>
        <begin position="22"/>
        <end position="79"/>
    </location>
</feature>
<accession>A0AAD4S9L9</accession>
<dbReference type="EMBL" id="JAJJMB010013063">
    <property type="protein sequence ID" value="KAI3871406.1"/>
    <property type="molecule type" value="Genomic_DNA"/>
</dbReference>